<gene>
    <name evidence="7" type="ORF">GCM10007877_21060</name>
</gene>
<keyword evidence="5" id="KW-0804">Transcription</keyword>
<evidence type="ECO:0000256" key="3">
    <source>
        <dbReference type="ARBA" id="ARBA00023125"/>
    </source>
</evidence>
<comment type="caution">
    <text evidence="7">The sequence shown here is derived from an EMBL/GenBank/DDBJ whole genome shotgun (WGS) entry which is preliminary data.</text>
</comment>
<dbReference type="Pfam" id="PF03466">
    <property type="entry name" value="LysR_substrate"/>
    <property type="match status" value="1"/>
</dbReference>
<dbReference type="SUPFAM" id="SSF46785">
    <property type="entry name" value="Winged helix' DNA-binding domain"/>
    <property type="match status" value="1"/>
</dbReference>
<dbReference type="Gene3D" id="3.40.190.10">
    <property type="entry name" value="Periplasmic binding protein-like II"/>
    <property type="match status" value="2"/>
</dbReference>
<evidence type="ECO:0000259" key="6">
    <source>
        <dbReference type="PROSITE" id="PS50931"/>
    </source>
</evidence>
<evidence type="ECO:0000256" key="1">
    <source>
        <dbReference type="ARBA" id="ARBA00009437"/>
    </source>
</evidence>
<dbReference type="FunFam" id="1.10.10.10:FF:000001">
    <property type="entry name" value="LysR family transcriptional regulator"/>
    <property type="match status" value="1"/>
</dbReference>
<reference evidence="7 8" key="1">
    <citation type="journal article" date="2014" name="Int. J. Syst. Evol. Microbiol.">
        <title>Complete genome sequence of Corynebacterium casei LMG S-19264T (=DSM 44701T), isolated from a smear-ripened cheese.</title>
        <authorList>
            <consortium name="US DOE Joint Genome Institute (JGI-PGF)"/>
            <person name="Walter F."/>
            <person name="Albersmeier A."/>
            <person name="Kalinowski J."/>
            <person name="Ruckert C."/>
        </authorList>
    </citation>
    <scope>NUCLEOTIDE SEQUENCE [LARGE SCALE GENOMIC DNA]</scope>
    <source>
        <strain evidence="7 8">NBRC 110095</strain>
    </source>
</reference>
<dbReference type="InterPro" id="IPR036390">
    <property type="entry name" value="WH_DNA-bd_sf"/>
</dbReference>
<sequence>MQLNYKHLRYFMVVAEEGSIARAAERLHLAPQTISAQITQLEESLNTPLLRRVGKEWIVTDSGAIALKYAKDIFDTGKEMTEVLRGSDAGKPLDMMVGITDAIPKVVAYKMLEPVLKLGHVRLHCREGDFDSLVAQLSVHSLDLVLADRPLSQQLHVKAQSYLLKESGVSIMMANHVAPQASFPECLQGMPFLLPSEHHWLSRSLEDWFDTKEVNPVIRGRFDDTALLKIFARAGVGACCMPTIIEQDIAREYGLTCLGRIEEVKEFFYGITVERRVPHAGVDSILGNL</sequence>
<evidence type="ECO:0000256" key="2">
    <source>
        <dbReference type="ARBA" id="ARBA00023015"/>
    </source>
</evidence>
<dbReference type="Proteomes" id="UP001156870">
    <property type="component" value="Unassembled WGS sequence"/>
</dbReference>
<dbReference type="Gene3D" id="1.10.10.10">
    <property type="entry name" value="Winged helix-like DNA-binding domain superfamily/Winged helix DNA-binding domain"/>
    <property type="match status" value="1"/>
</dbReference>
<keyword evidence="3" id="KW-0238">DNA-binding</keyword>
<dbReference type="PROSITE" id="PS50931">
    <property type="entry name" value="HTH_LYSR"/>
    <property type="match status" value="1"/>
</dbReference>
<proteinExistence type="inferred from homology"/>
<dbReference type="InterPro" id="IPR000847">
    <property type="entry name" value="LysR_HTH_N"/>
</dbReference>
<dbReference type="EMBL" id="BSPD01000045">
    <property type="protein sequence ID" value="GLS26391.1"/>
    <property type="molecule type" value="Genomic_DNA"/>
</dbReference>
<organism evidence="7 8">
    <name type="scientific">Marinibactrum halimedae</name>
    <dbReference type="NCBI Taxonomy" id="1444977"/>
    <lineage>
        <taxon>Bacteria</taxon>
        <taxon>Pseudomonadati</taxon>
        <taxon>Pseudomonadota</taxon>
        <taxon>Gammaproteobacteria</taxon>
        <taxon>Cellvibrionales</taxon>
        <taxon>Cellvibrionaceae</taxon>
        <taxon>Marinibactrum</taxon>
    </lineage>
</organism>
<evidence type="ECO:0000256" key="4">
    <source>
        <dbReference type="ARBA" id="ARBA00023159"/>
    </source>
</evidence>
<dbReference type="AlphaFoldDB" id="A0AA37WNR1"/>
<dbReference type="Pfam" id="PF00126">
    <property type="entry name" value="HTH_1"/>
    <property type="match status" value="1"/>
</dbReference>
<dbReference type="PANTHER" id="PTHR30293">
    <property type="entry name" value="TRANSCRIPTIONAL REGULATORY PROTEIN NAC-RELATED"/>
    <property type="match status" value="1"/>
</dbReference>
<dbReference type="SUPFAM" id="SSF53850">
    <property type="entry name" value="Periplasmic binding protein-like II"/>
    <property type="match status" value="1"/>
</dbReference>
<feature type="domain" description="HTH lysR-type" evidence="6">
    <location>
        <begin position="3"/>
        <end position="60"/>
    </location>
</feature>
<name>A0AA37WNR1_9GAMM</name>
<dbReference type="InterPro" id="IPR036388">
    <property type="entry name" value="WH-like_DNA-bd_sf"/>
</dbReference>
<keyword evidence="8" id="KW-1185">Reference proteome</keyword>
<dbReference type="InterPro" id="IPR005119">
    <property type="entry name" value="LysR_subst-bd"/>
</dbReference>
<dbReference type="RefSeq" id="WP_232594731.1">
    <property type="nucleotide sequence ID" value="NZ_BSPD01000045.1"/>
</dbReference>
<keyword evidence="2" id="KW-0805">Transcription regulation</keyword>
<comment type="similarity">
    <text evidence="1">Belongs to the LysR transcriptional regulatory family.</text>
</comment>
<evidence type="ECO:0000313" key="8">
    <source>
        <dbReference type="Proteomes" id="UP001156870"/>
    </source>
</evidence>
<dbReference type="PANTHER" id="PTHR30293:SF2">
    <property type="entry name" value="TRANSCRIPTIONAL ACTIVATOR PROTEIN NHAR"/>
    <property type="match status" value="1"/>
</dbReference>
<keyword evidence="4" id="KW-0010">Activator</keyword>
<dbReference type="GO" id="GO:0003700">
    <property type="term" value="F:DNA-binding transcription factor activity"/>
    <property type="evidence" value="ECO:0007669"/>
    <property type="project" value="InterPro"/>
</dbReference>
<protein>
    <recommendedName>
        <fullName evidence="6">HTH lysR-type domain-containing protein</fullName>
    </recommendedName>
</protein>
<accession>A0AA37WNR1</accession>
<dbReference type="GO" id="GO:0003677">
    <property type="term" value="F:DNA binding"/>
    <property type="evidence" value="ECO:0007669"/>
    <property type="project" value="UniProtKB-KW"/>
</dbReference>
<dbReference type="GO" id="GO:2000142">
    <property type="term" value="P:regulation of DNA-templated transcription initiation"/>
    <property type="evidence" value="ECO:0007669"/>
    <property type="project" value="TreeGrafter"/>
</dbReference>
<evidence type="ECO:0000256" key="5">
    <source>
        <dbReference type="ARBA" id="ARBA00023163"/>
    </source>
</evidence>
<evidence type="ECO:0000313" key="7">
    <source>
        <dbReference type="EMBL" id="GLS26391.1"/>
    </source>
</evidence>